<dbReference type="GO" id="GO:0035091">
    <property type="term" value="F:phosphatidylinositol binding"/>
    <property type="evidence" value="ECO:0007669"/>
    <property type="project" value="InterPro"/>
</dbReference>
<feature type="coiled-coil region" evidence="11">
    <location>
        <begin position="462"/>
        <end position="489"/>
    </location>
</feature>
<dbReference type="FunFam" id="3.30.1520.10:FF:000013">
    <property type="entry name" value="Putative Sorting nexin 3"/>
    <property type="match status" value="1"/>
</dbReference>
<keyword evidence="8" id="KW-0653">Protein transport</keyword>
<comment type="subcellular location">
    <subcellularLocation>
        <location evidence="2">Cytoplasm</location>
    </subcellularLocation>
    <subcellularLocation>
        <location evidence="3">Golgi apparatus</location>
    </subcellularLocation>
    <subcellularLocation>
        <location evidence="1">Membrane</location>
        <topology evidence="1">Peripheral membrane protein</topology>
        <orientation evidence="1">Cytoplasmic side</orientation>
    </subcellularLocation>
</comment>
<dbReference type="Pfam" id="PF00787">
    <property type="entry name" value="PX"/>
    <property type="match status" value="1"/>
</dbReference>
<evidence type="ECO:0000256" key="3">
    <source>
        <dbReference type="ARBA" id="ARBA00004555"/>
    </source>
</evidence>
<feature type="compositionally biased region" description="Polar residues" evidence="12">
    <location>
        <begin position="570"/>
        <end position="592"/>
    </location>
</feature>
<keyword evidence="7" id="KW-0597">Phosphoprotein</keyword>
<dbReference type="GO" id="GO:0045053">
    <property type="term" value="P:protein retention in Golgi apparatus"/>
    <property type="evidence" value="ECO:0007669"/>
    <property type="project" value="TreeGrafter"/>
</dbReference>
<name>A0A6A6BFM6_9PEZI</name>
<dbReference type="InterPro" id="IPR027267">
    <property type="entry name" value="AH/BAR_dom_sf"/>
</dbReference>
<evidence type="ECO:0000256" key="5">
    <source>
        <dbReference type="ARBA" id="ARBA00022448"/>
    </source>
</evidence>
<sequence length="592" mass="64897">MDLHDEGASAWGDVPSNPSRSNSSQNIPKIAADQAAAEENAKSQPADDAPAPTASAAPRSPGRPRPGRRVGVPQPTRLEVAEDPLGPLGASIDTLAEPQVDEPPAPPQKELKGSRPATATSTSSIRSMMDSVSLDDDLETSSTGARIPPPVQPAANNGLPKQRQPSVSVEQAAKPTFNITVGDPHKVGDLTSSHTEYQVRTVTTSKAYRNPEFAVSRRYRDFLWLYNQLHNNNPGVVVPPVPEKQAVGRFDADFVESRRQALERMLNKCAAHPILQHDGDLKLFLESEAFNVDIKHKERKDPLLTENKGMFGSMLSVGGGGKFIEHDDWFHDRKVYLDALEGQLKALLKATDTVVAQRKGLAEACGDFSASLHSLASVELSPALSGPLDGLSDLQLRIRELYERQAQQDVLTLGIVIDEYIRLIGSVKMAFQQRQKAYHAWHTAESELAKRKATQDKLLRQGRSQQDRLNQLSADVADAERKSNQARLLFEDMGRLMRSELEKFEREKVEDFKSGVETFLESAVEAQKELIEIWETYLMQLDAEEDGTPFVPAGIQAASTGDEGAERPQTAESQDTQGSEADTANATAESEE</sequence>
<evidence type="ECO:0000256" key="6">
    <source>
        <dbReference type="ARBA" id="ARBA00022490"/>
    </source>
</evidence>
<evidence type="ECO:0000256" key="12">
    <source>
        <dbReference type="SAM" id="MobiDB-lite"/>
    </source>
</evidence>
<dbReference type="GO" id="GO:0005829">
    <property type="term" value="C:cytosol"/>
    <property type="evidence" value="ECO:0007669"/>
    <property type="project" value="GOC"/>
</dbReference>
<gene>
    <name evidence="14" type="ORF">K452DRAFT_25141</name>
</gene>
<evidence type="ECO:0000259" key="13">
    <source>
        <dbReference type="PROSITE" id="PS50195"/>
    </source>
</evidence>
<dbReference type="AlphaFoldDB" id="A0A6A6BFM6"/>
<dbReference type="InterPro" id="IPR035803">
    <property type="entry name" value="BAR_Vps5"/>
</dbReference>
<dbReference type="Pfam" id="PF09325">
    <property type="entry name" value="Vps5"/>
    <property type="match status" value="1"/>
</dbReference>
<accession>A0A6A6BFM6</accession>
<dbReference type="GO" id="GO:0042147">
    <property type="term" value="P:retrograde transport, endosome to Golgi"/>
    <property type="evidence" value="ECO:0007669"/>
    <property type="project" value="TreeGrafter"/>
</dbReference>
<keyword evidence="5" id="KW-0813">Transport</keyword>
<comment type="similarity">
    <text evidence="4">Belongs to the sorting nexin family.</text>
</comment>
<dbReference type="GO" id="GO:0005768">
    <property type="term" value="C:endosome"/>
    <property type="evidence" value="ECO:0007669"/>
    <property type="project" value="TreeGrafter"/>
</dbReference>
<dbReference type="InterPro" id="IPR015404">
    <property type="entry name" value="Vps5_C"/>
</dbReference>
<dbReference type="SUPFAM" id="SSF103657">
    <property type="entry name" value="BAR/IMD domain-like"/>
    <property type="match status" value="1"/>
</dbReference>
<evidence type="ECO:0000313" key="15">
    <source>
        <dbReference type="Proteomes" id="UP000799438"/>
    </source>
</evidence>
<dbReference type="GO" id="GO:0005794">
    <property type="term" value="C:Golgi apparatus"/>
    <property type="evidence" value="ECO:0007669"/>
    <property type="project" value="UniProtKB-SubCell"/>
</dbReference>
<dbReference type="OrthoDB" id="271164at2759"/>
<dbReference type="PANTHER" id="PTHR10555">
    <property type="entry name" value="SORTING NEXIN"/>
    <property type="match status" value="1"/>
</dbReference>
<feature type="region of interest" description="Disordered" evidence="12">
    <location>
        <begin position="1"/>
        <end position="163"/>
    </location>
</feature>
<keyword evidence="15" id="KW-1185">Reference proteome</keyword>
<dbReference type="PANTHER" id="PTHR10555:SF170">
    <property type="entry name" value="FI18122P1"/>
    <property type="match status" value="1"/>
</dbReference>
<dbReference type="EMBL" id="ML995485">
    <property type="protein sequence ID" value="KAF2142044.1"/>
    <property type="molecule type" value="Genomic_DNA"/>
</dbReference>
<evidence type="ECO:0000256" key="1">
    <source>
        <dbReference type="ARBA" id="ARBA00004287"/>
    </source>
</evidence>
<keyword evidence="11" id="KW-0175">Coiled coil</keyword>
<evidence type="ECO:0000256" key="4">
    <source>
        <dbReference type="ARBA" id="ARBA00010883"/>
    </source>
</evidence>
<dbReference type="SMART" id="SM00312">
    <property type="entry name" value="PX"/>
    <property type="match status" value="1"/>
</dbReference>
<dbReference type="PROSITE" id="PS50195">
    <property type="entry name" value="PX"/>
    <property type="match status" value="1"/>
</dbReference>
<feature type="region of interest" description="Disordered" evidence="12">
    <location>
        <begin position="548"/>
        <end position="592"/>
    </location>
</feature>
<dbReference type="Gene3D" id="3.30.1520.10">
    <property type="entry name" value="Phox-like domain"/>
    <property type="match status" value="1"/>
</dbReference>
<evidence type="ECO:0000256" key="11">
    <source>
        <dbReference type="SAM" id="Coils"/>
    </source>
</evidence>
<dbReference type="GO" id="GO:0015031">
    <property type="term" value="P:protein transport"/>
    <property type="evidence" value="ECO:0007669"/>
    <property type="project" value="UniProtKB-KW"/>
</dbReference>
<protein>
    <recommendedName>
        <fullName evidence="13">PX domain-containing protein</fullName>
    </recommendedName>
</protein>
<dbReference type="InterPro" id="IPR036871">
    <property type="entry name" value="PX_dom_sf"/>
</dbReference>
<keyword evidence="6" id="KW-0963">Cytoplasm</keyword>
<dbReference type="SUPFAM" id="SSF64268">
    <property type="entry name" value="PX domain"/>
    <property type="match status" value="1"/>
</dbReference>
<dbReference type="GeneID" id="54295709"/>
<dbReference type="GO" id="GO:0030904">
    <property type="term" value="C:retromer complex"/>
    <property type="evidence" value="ECO:0007669"/>
    <property type="project" value="UniProtKB-ARBA"/>
</dbReference>
<proteinExistence type="inferred from homology"/>
<feature type="domain" description="PX" evidence="13">
    <location>
        <begin position="175"/>
        <end position="291"/>
    </location>
</feature>
<evidence type="ECO:0000256" key="10">
    <source>
        <dbReference type="ARBA" id="ARBA00023136"/>
    </source>
</evidence>
<keyword evidence="10" id="KW-0472">Membrane</keyword>
<evidence type="ECO:0000256" key="2">
    <source>
        <dbReference type="ARBA" id="ARBA00004496"/>
    </source>
</evidence>
<evidence type="ECO:0000256" key="7">
    <source>
        <dbReference type="ARBA" id="ARBA00022553"/>
    </source>
</evidence>
<feature type="compositionally biased region" description="Polar residues" evidence="12">
    <location>
        <begin position="117"/>
        <end position="126"/>
    </location>
</feature>
<dbReference type="RefSeq" id="XP_033397756.1">
    <property type="nucleotide sequence ID" value="XM_033538213.1"/>
</dbReference>
<dbReference type="Proteomes" id="UP000799438">
    <property type="component" value="Unassembled WGS sequence"/>
</dbReference>
<reference evidence="14" key="1">
    <citation type="journal article" date="2020" name="Stud. Mycol.">
        <title>101 Dothideomycetes genomes: a test case for predicting lifestyles and emergence of pathogens.</title>
        <authorList>
            <person name="Haridas S."/>
            <person name="Albert R."/>
            <person name="Binder M."/>
            <person name="Bloem J."/>
            <person name="Labutti K."/>
            <person name="Salamov A."/>
            <person name="Andreopoulos B."/>
            <person name="Baker S."/>
            <person name="Barry K."/>
            <person name="Bills G."/>
            <person name="Bluhm B."/>
            <person name="Cannon C."/>
            <person name="Castanera R."/>
            <person name="Culley D."/>
            <person name="Daum C."/>
            <person name="Ezra D."/>
            <person name="Gonzalez J."/>
            <person name="Henrissat B."/>
            <person name="Kuo A."/>
            <person name="Liang C."/>
            <person name="Lipzen A."/>
            <person name="Lutzoni F."/>
            <person name="Magnuson J."/>
            <person name="Mondo S."/>
            <person name="Nolan M."/>
            <person name="Ohm R."/>
            <person name="Pangilinan J."/>
            <person name="Park H.-J."/>
            <person name="Ramirez L."/>
            <person name="Alfaro M."/>
            <person name="Sun H."/>
            <person name="Tritt A."/>
            <person name="Yoshinaga Y."/>
            <person name="Zwiers L.-H."/>
            <person name="Turgeon B."/>
            <person name="Goodwin S."/>
            <person name="Spatafora J."/>
            <person name="Crous P."/>
            <person name="Grigoriev I."/>
        </authorList>
    </citation>
    <scope>NUCLEOTIDE SEQUENCE</scope>
    <source>
        <strain evidence="14">CBS 121167</strain>
    </source>
</reference>
<evidence type="ECO:0000256" key="9">
    <source>
        <dbReference type="ARBA" id="ARBA00023034"/>
    </source>
</evidence>
<dbReference type="Gene3D" id="1.20.1270.60">
    <property type="entry name" value="Arfaptin homology (AH) domain/BAR domain"/>
    <property type="match status" value="1"/>
</dbReference>
<dbReference type="CDD" id="cd07627">
    <property type="entry name" value="BAR_Vps5p"/>
    <property type="match status" value="1"/>
</dbReference>
<dbReference type="InterPro" id="IPR001683">
    <property type="entry name" value="PX_dom"/>
</dbReference>
<feature type="compositionally biased region" description="Low complexity" evidence="12">
    <location>
        <begin position="15"/>
        <end position="60"/>
    </location>
</feature>
<keyword evidence="9" id="KW-0333">Golgi apparatus</keyword>
<dbReference type="FunFam" id="1.20.1270.60:FF:000022">
    <property type="entry name" value="Sorting nexin 3 protein"/>
    <property type="match status" value="1"/>
</dbReference>
<organism evidence="14 15">
    <name type="scientific">Aplosporella prunicola CBS 121167</name>
    <dbReference type="NCBI Taxonomy" id="1176127"/>
    <lineage>
        <taxon>Eukaryota</taxon>
        <taxon>Fungi</taxon>
        <taxon>Dikarya</taxon>
        <taxon>Ascomycota</taxon>
        <taxon>Pezizomycotina</taxon>
        <taxon>Dothideomycetes</taxon>
        <taxon>Dothideomycetes incertae sedis</taxon>
        <taxon>Botryosphaeriales</taxon>
        <taxon>Aplosporellaceae</taxon>
        <taxon>Aplosporella</taxon>
    </lineage>
</organism>
<evidence type="ECO:0000313" key="14">
    <source>
        <dbReference type="EMBL" id="KAF2142044.1"/>
    </source>
</evidence>
<evidence type="ECO:0000256" key="8">
    <source>
        <dbReference type="ARBA" id="ARBA00022927"/>
    </source>
</evidence>